<dbReference type="CDD" id="cd06462">
    <property type="entry name" value="Peptidase_S24_S26"/>
    <property type="match status" value="1"/>
</dbReference>
<keyword evidence="9" id="KW-1185">Reference proteome</keyword>
<feature type="transmembrane region" description="Helical" evidence="6">
    <location>
        <begin position="142"/>
        <end position="158"/>
    </location>
</feature>
<dbReference type="PANTHER" id="PTHR10806">
    <property type="entry name" value="SIGNAL PEPTIDASE COMPLEX CATALYTIC SUBUNIT SEC11"/>
    <property type="match status" value="1"/>
</dbReference>
<dbReference type="GO" id="GO:0008233">
    <property type="term" value="F:peptidase activity"/>
    <property type="evidence" value="ECO:0007669"/>
    <property type="project" value="UniProtKB-KW"/>
</dbReference>
<feature type="transmembrane region" description="Helical" evidence="6">
    <location>
        <begin position="178"/>
        <end position="198"/>
    </location>
</feature>
<dbReference type="InterPro" id="IPR015927">
    <property type="entry name" value="Peptidase_S24_S26A/B/C"/>
</dbReference>
<dbReference type="PANTHER" id="PTHR10806:SF6">
    <property type="entry name" value="SIGNAL PEPTIDASE COMPLEX CATALYTIC SUBUNIT SEC11"/>
    <property type="match status" value="1"/>
</dbReference>
<dbReference type="KEGG" id="tsl:A3L11_03990"/>
<dbReference type="Pfam" id="PF00717">
    <property type="entry name" value="Peptidase_S24"/>
    <property type="match status" value="1"/>
</dbReference>
<keyword evidence="5 6" id="KW-0472">Membrane</keyword>
<dbReference type="InterPro" id="IPR036286">
    <property type="entry name" value="LexA/Signal_pep-like_sf"/>
</dbReference>
<reference evidence="8 9" key="1">
    <citation type="submission" date="2016-04" db="EMBL/GenBank/DDBJ databases">
        <title>Complete genome sequence of Thermococcus siculi type strain RG-20.</title>
        <authorList>
            <person name="Oger P.M."/>
        </authorList>
    </citation>
    <scope>NUCLEOTIDE SEQUENCE [LARGE SCALE GENOMIC DNA]</scope>
    <source>
        <strain evidence="8 9">RG-20</strain>
    </source>
</reference>
<dbReference type="GO" id="GO:0016020">
    <property type="term" value="C:membrane"/>
    <property type="evidence" value="ECO:0007669"/>
    <property type="project" value="UniProtKB-SubCell"/>
</dbReference>
<keyword evidence="2" id="KW-0645">Protease</keyword>
<dbReference type="NCBIfam" id="TIGR02228">
    <property type="entry name" value="sigpep_I_arch"/>
    <property type="match status" value="1"/>
</dbReference>
<protein>
    <submittedName>
        <fullName evidence="8">Signal peptidase I</fullName>
    </submittedName>
</protein>
<feature type="transmembrane region" description="Helical" evidence="6">
    <location>
        <begin position="7"/>
        <end position="26"/>
    </location>
</feature>
<evidence type="ECO:0000256" key="4">
    <source>
        <dbReference type="ARBA" id="ARBA00022989"/>
    </source>
</evidence>
<evidence type="ECO:0000313" key="8">
    <source>
        <dbReference type="EMBL" id="ASJ08438.1"/>
    </source>
</evidence>
<dbReference type="EMBL" id="CP015103">
    <property type="protein sequence ID" value="ASJ08438.1"/>
    <property type="molecule type" value="Genomic_DNA"/>
</dbReference>
<name>A0A2Z2MKV4_9EURY</name>
<evidence type="ECO:0000256" key="2">
    <source>
        <dbReference type="ARBA" id="ARBA00022670"/>
    </source>
</evidence>
<evidence type="ECO:0000259" key="7">
    <source>
        <dbReference type="Pfam" id="PF00717"/>
    </source>
</evidence>
<organism evidence="8 9">
    <name type="scientific">Thermococcus siculi</name>
    <dbReference type="NCBI Taxonomy" id="72803"/>
    <lineage>
        <taxon>Archaea</taxon>
        <taxon>Methanobacteriati</taxon>
        <taxon>Methanobacteriota</taxon>
        <taxon>Thermococci</taxon>
        <taxon>Thermococcales</taxon>
        <taxon>Thermococcaceae</taxon>
        <taxon>Thermococcus</taxon>
    </lineage>
</organism>
<keyword evidence="2" id="KW-0378">Hydrolase</keyword>
<evidence type="ECO:0000256" key="5">
    <source>
        <dbReference type="ARBA" id="ARBA00023136"/>
    </source>
</evidence>
<dbReference type="InterPro" id="IPR001733">
    <property type="entry name" value="Peptidase_S26B"/>
</dbReference>
<sequence length="354" mass="38577">MKAFLEYLIIALLGVLVIGSLAGAILDRPVFMSYAYSGSMTPTINKGDVFFIDPLARNPDVGDIIVFKVGSTWTVHRVAAITEEGYITRGDNNIATDQQSHNIPPITREQIGGTVVQIGGYVPTIPRVGNYLEGGLSDRGKILLGALLIVVGIVAFGGGEAQRSGKRKKFFVVKFRTLFMLASAFLVLMVAISIFVSWEVVPIEYSVTSAGGSRENWYQPGEEFQSGISVENHNFYPMVYYVSAPSPVTGLSTDKFRLSSGDKEDLTVTIVAPQATSIYTTKVRVNAYPPLLPASVMDRLYSVHPMVPLFGILAVVSAFLGVLYVISGMGSEDVLRIRKKRHSKSKGIPEVFRL</sequence>
<accession>A0A2Z2MKV4</accession>
<comment type="subcellular location">
    <subcellularLocation>
        <location evidence="1">Membrane</location>
    </subcellularLocation>
</comment>
<dbReference type="OrthoDB" id="50404at2157"/>
<gene>
    <name evidence="8" type="ORF">A3L11_03990</name>
</gene>
<keyword evidence="3 6" id="KW-0812">Transmembrane</keyword>
<keyword evidence="4 6" id="KW-1133">Transmembrane helix</keyword>
<dbReference type="AlphaFoldDB" id="A0A2Z2MKV4"/>
<dbReference type="SUPFAM" id="SSF51306">
    <property type="entry name" value="LexA/Signal peptidase"/>
    <property type="match status" value="1"/>
</dbReference>
<evidence type="ECO:0000256" key="6">
    <source>
        <dbReference type="SAM" id="Phobius"/>
    </source>
</evidence>
<dbReference type="GO" id="GO:0006465">
    <property type="term" value="P:signal peptide processing"/>
    <property type="evidence" value="ECO:0007669"/>
    <property type="project" value="InterPro"/>
</dbReference>
<feature type="transmembrane region" description="Helical" evidence="6">
    <location>
        <begin position="307"/>
        <end position="331"/>
    </location>
</feature>
<feature type="domain" description="Peptidase S24/S26A/S26B/S26C" evidence="7">
    <location>
        <begin position="28"/>
        <end position="86"/>
    </location>
</feature>
<proteinExistence type="predicted"/>
<dbReference type="Proteomes" id="UP000250125">
    <property type="component" value="Chromosome"/>
</dbReference>
<dbReference type="PRINTS" id="PR00728">
    <property type="entry name" value="SIGNALPTASE"/>
</dbReference>
<dbReference type="RefSeq" id="WP_088855677.1">
    <property type="nucleotide sequence ID" value="NZ_CP015103.1"/>
</dbReference>
<evidence type="ECO:0000256" key="1">
    <source>
        <dbReference type="ARBA" id="ARBA00004370"/>
    </source>
</evidence>
<evidence type="ECO:0000256" key="3">
    <source>
        <dbReference type="ARBA" id="ARBA00022692"/>
    </source>
</evidence>
<evidence type="ECO:0000313" key="9">
    <source>
        <dbReference type="Proteomes" id="UP000250125"/>
    </source>
</evidence>
<dbReference type="Gene3D" id="2.10.109.10">
    <property type="entry name" value="Umud Fragment, subunit A"/>
    <property type="match status" value="1"/>
</dbReference>
<dbReference type="GeneID" id="33317371"/>